<keyword evidence="2 5" id="KW-0812">Transmembrane</keyword>
<dbReference type="Gene3D" id="1.20.1740.10">
    <property type="entry name" value="Amino acid/polyamine transporter I"/>
    <property type="match status" value="1"/>
</dbReference>
<feature type="transmembrane region" description="Helical" evidence="5">
    <location>
        <begin position="108"/>
        <end position="136"/>
    </location>
</feature>
<dbReference type="PANTHER" id="PTHR11785">
    <property type="entry name" value="AMINO ACID TRANSPORTER"/>
    <property type="match status" value="1"/>
</dbReference>
<dbReference type="GO" id="GO:0016020">
    <property type="term" value="C:membrane"/>
    <property type="evidence" value="ECO:0007669"/>
    <property type="project" value="UniProtKB-SubCell"/>
</dbReference>
<keyword evidence="3 5" id="KW-1133">Transmembrane helix</keyword>
<feature type="transmembrane region" description="Helical" evidence="5">
    <location>
        <begin position="179"/>
        <end position="201"/>
    </location>
</feature>
<dbReference type="PANTHER" id="PTHR11785:SF528">
    <property type="entry name" value="AMINO ACID TRANSPORTER PROTEIN JHI-21"/>
    <property type="match status" value="1"/>
</dbReference>
<reference evidence="8" key="1">
    <citation type="submission" date="2017-02" db="UniProtKB">
        <authorList>
            <consortium name="WormBaseParasite"/>
        </authorList>
    </citation>
    <scope>IDENTIFICATION</scope>
</reference>
<dbReference type="GO" id="GO:0015179">
    <property type="term" value="F:L-amino acid transmembrane transporter activity"/>
    <property type="evidence" value="ECO:0007669"/>
    <property type="project" value="TreeGrafter"/>
</dbReference>
<feature type="transmembrane region" description="Helical" evidence="5">
    <location>
        <begin position="142"/>
        <end position="167"/>
    </location>
</feature>
<sequence>MQPDKSLIALSQFELLGNKVPNLPRAIYISVPAVTLIYILVNIAYFAVLSPDDVIESSAVAVTFAETILGPFAIFMPLLVAISCVGGLNGILFAASRMFFVGARNGQLPVLIAMINVPYVTPMPSVVLLGLLSVLMLVSSDIYALINYLSFTEAAVVVCVVAGLIKLRITQPQLHRPIKLNLAIPIIFVVMCVFVLVLPFLTKPNELFIGLAIISTGVPFYVIFVAWRDKPRFITDPSS</sequence>
<evidence type="ECO:0000256" key="3">
    <source>
        <dbReference type="ARBA" id="ARBA00022989"/>
    </source>
</evidence>
<evidence type="ECO:0000256" key="2">
    <source>
        <dbReference type="ARBA" id="ARBA00022692"/>
    </source>
</evidence>
<evidence type="ECO:0000313" key="8">
    <source>
        <dbReference type="WBParaSite" id="ASIM_0001400701-mRNA-1"/>
    </source>
</evidence>
<dbReference type="OrthoDB" id="3257095at2759"/>
<dbReference type="InterPro" id="IPR002293">
    <property type="entry name" value="AA/rel_permease1"/>
</dbReference>
<dbReference type="InterPro" id="IPR050598">
    <property type="entry name" value="AminoAcid_Transporter"/>
</dbReference>
<evidence type="ECO:0000256" key="5">
    <source>
        <dbReference type="SAM" id="Phobius"/>
    </source>
</evidence>
<keyword evidence="4 5" id="KW-0472">Membrane</keyword>
<protein>
    <submittedName>
        <fullName evidence="8">Cystine/glutamate transporter (inferred by orthology to a human protein)</fullName>
    </submittedName>
</protein>
<feature type="transmembrane region" description="Helical" evidence="5">
    <location>
        <begin position="207"/>
        <end position="227"/>
    </location>
</feature>
<organism evidence="8">
    <name type="scientific">Anisakis simplex</name>
    <name type="common">Herring worm</name>
    <dbReference type="NCBI Taxonomy" id="6269"/>
    <lineage>
        <taxon>Eukaryota</taxon>
        <taxon>Metazoa</taxon>
        <taxon>Ecdysozoa</taxon>
        <taxon>Nematoda</taxon>
        <taxon>Chromadorea</taxon>
        <taxon>Rhabditida</taxon>
        <taxon>Spirurina</taxon>
        <taxon>Ascaridomorpha</taxon>
        <taxon>Ascaridoidea</taxon>
        <taxon>Anisakidae</taxon>
        <taxon>Anisakis</taxon>
        <taxon>Anisakis simplex complex</taxon>
    </lineage>
</organism>
<name>A0A0M3JZQ8_ANISI</name>
<dbReference type="EMBL" id="UYRR01031391">
    <property type="protein sequence ID" value="VDK49696.1"/>
    <property type="molecule type" value="Genomic_DNA"/>
</dbReference>
<feature type="transmembrane region" description="Helical" evidence="5">
    <location>
        <begin position="26"/>
        <end position="48"/>
    </location>
</feature>
<gene>
    <name evidence="6" type="ORF">ASIM_LOCUS13435</name>
</gene>
<evidence type="ECO:0000313" key="6">
    <source>
        <dbReference type="EMBL" id="VDK49696.1"/>
    </source>
</evidence>
<feature type="transmembrane region" description="Helical" evidence="5">
    <location>
        <begin position="68"/>
        <end position="96"/>
    </location>
</feature>
<evidence type="ECO:0000256" key="4">
    <source>
        <dbReference type="ARBA" id="ARBA00023136"/>
    </source>
</evidence>
<dbReference type="Pfam" id="PF13520">
    <property type="entry name" value="AA_permease_2"/>
    <property type="match status" value="1"/>
</dbReference>
<reference evidence="6 7" key="2">
    <citation type="submission" date="2018-11" db="EMBL/GenBank/DDBJ databases">
        <authorList>
            <consortium name="Pathogen Informatics"/>
        </authorList>
    </citation>
    <scope>NUCLEOTIDE SEQUENCE [LARGE SCALE GENOMIC DNA]</scope>
</reference>
<evidence type="ECO:0000313" key="7">
    <source>
        <dbReference type="Proteomes" id="UP000267096"/>
    </source>
</evidence>
<keyword evidence="7" id="KW-1185">Reference proteome</keyword>
<proteinExistence type="predicted"/>
<dbReference type="Proteomes" id="UP000267096">
    <property type="component" value="Unassembled WGS sequence"/>
</dbReference>
<evidence type="ECO:0000256" key="1">
    <source>
        <dbReference type="ARBA" id="ARBA00004141"/>
    </source>
</evidence>
<comment type="subcellular location">
    <subcellularLocation>
        <location evidence="1">Membrane</location>
        <topology evidence="1">Multi-pass membrane protein</topology>
    </subcellularLocation>
</comment>
<accession>A0A0M3JZQ8</accession>
<dbReference type="WBParaSite" id="ASIM_0001400701-mRNA-1">
    <property type="protein sequence ID" value="ASIM_0001400701-mRNA-1"/>
    <property type="gene ID" value="ASIM_0001400701"/>
</dbReference>
<dbReference type="AlphaFoldDB" id="A0A0M3JZQ8"/>